<reference evidence="1" key="2">
    <citation type="journal article" date="2015" name="Fish Shellfish Immunol.">
        <title>Early steps in the European eel (Anguilla anguilla)-Vibrio vulnificus interaction in the gills: Role of the RtxA13 toxin.</title>
        <authorList>
            <person name="Callol A."/>
            <person name="Pajuelo D."/>
            <person name="Ebbesson L."/>
            <person name="Teles M."/>
            <person name="MacKenzie S."/>
            <person name="Amaro C."/>
        </authorList>
    </citation>
    <scope>NUCLEOTIDE SEQUENCE</scope>
</reference>
<evidence type="ECO:0000313" key="1">
    <source>
        <dbReference type="EMBL" id="JAH40622.1"/>
    </source>
</evidence>
<dbReference type="EMBL" id="GBXM01067955">
    <property type="protein sequence ID" value="JAH40622.1"/>
    <property type="molecule type" value="Transcribed_RNA"/>
</dbReference>
<organism evidence="1">
    <name type="scientific">Anguilla anguilla</name>
    <name type="common">European freshwater eel</name>
    <name type="synonym">Muraena anguilla</name>
    <dbReference type="NCBI Taxonomy" id="7936"/>
    <lineage>
        <taxon>Eukaryota</taxon>
        <taxon>Metazoa</taxon>
        <taxon>Chordata</taxon>
        <taxon>Craniata</taxon>
        <taxon>Vertebrata</taxon>
        <taxon>Euteleostomi</taxon>
        <taxon>Actinopterygii</taxon>
        <taxon>Neopterygii</taxon>
        <taxon>Teleostei</taxon>
        <taxon>Anguilliformes</taxon>
        <taxon>Anguillidae</taxon>
        <taxon>Anguilla</taxon>
    </lineage>
</organism>
<accession>A0A0E9SH81</accession>
<protein>
    <submittedName>
        <fullName evidence="1">Uncharacterized protein</fullName>
    </submittedName>
</protein>
<reference evidence="1" key="1">
    <citation type="submission" date="2014-11" db="EMBL/GenBank/DDBJ databases">
        <authorList>
            <person name="Amaro Gonzalez C."/>
        </authorList>
    </citation>
    <scope>NUCLEOTIDE SEQUENCE</scope>
</reference>
<proteinExistence type="predicted"/>
<name>A0A0E9SH81_ANGAN</name>
<dbReference type="AlphaFoldDB" id="A0A0E9SH81"/>
<sequence length="29" mass="3335">MTIGQRPNFCMWEMMLLAMGLGKCTRVCL</sequence>